<dbReference type="AlphaFoldDB" id="A0AAV4R8Y6"/>
<evidence type="ECO:0000313" key="2">
    <source>
        <dbReference type="Proteomes" id="UP001054837"/>
    </source>
</evidence>
<accession>A0AAV4R8Y6</accession>
<keyword evidence="2" id="KW-1185">Reference proteome</keyword>
<sequence>MDQFRKTTALGEDTKEFPGVRDNSQGDLIMPISDIHCAPWRDARGFLICWAWKSVTFCWWLQSHWSVIDGTQVSSKNKTVSLFRLAVCHKTIPDVSVTSLGCVV</sequence>
<reference evidence="1 2" key="1">
    <citation type="submission" date="2021-06" db="EMBL/GenBank/DDBJ databases">
        <title>Caerostris darwini draft genome.</title>
        <authorList>
            <person name="Kono N."/>
            <person name="Arakawa K."/>
        </authorList>
    </citation>
    <scope>NUCLEOTIDE SEQUENCE [LARGE SCALE GENOMIC DNA]</scope>
</reference>
<proteinExistence type="predicted"/>
<organism evidence="1 2">
    <name type="scientific">Caerostris darwini</name>
    <dbReference type="NCBI Taxonomy" id="1538125"/>
    <lineage>
        <taxon>Eukaryota</taxon>
        <taxon>Metazoa</taxon>
        <taxon>Ecdysozoa</taxon>
        <taxon>Arthropoda</taxon>
        <taxon>Chelicerata</taxon>
        <taxon>Arachnida</taxon>
        <taxon>Araneae</taxon>
        <taxon>Araneomorphae</taxon>
        <taxon>Entelegynae</taxon>
        <taxon>Araneoidea</taxon>
        <taxon>Araneidae</taxon>
        <taxon>Caerostris</taxon>
    </lineage>
</organism>
<dbReference type="Proteomes" id="UP001054837">
    <property type="component" value="Unassembled WGS sequence"/>
</dbReference>
<comment type="caution">
    <text evidence="1">The sequence shown here is derived from an EMBL/GenBank/DDBJ whole genome shotgun (WGS) entry which is preliminary data.</text>
</comment>
<gene>
    <name evidence="1" type="ORF">CDAR_27361</name>
</gene>
<name>A0AAV4R8Y6_9ARAC</name>
<protein>
    <submittedName>
        <fullName evidence="1">Uncharacterized protein</fullName>
    </submittedName>
</protein>
<evidence type="ECO:0000313" key="1">
    <source>
        <dbReference type="EMBL" id="GIY17935.1"/>
    </source>
</evidence>
<dbReference type="EMBL" id="BPLQ01005852">
    <property type="protein sequence ID" value="GIY17935.1"/>
    <property type="molecule type" value="Genomic_DNA"/>
</dbReference>